<reference evidence="5 7" key="2">
    <citation type="submission" date="2018-06" db="EMBL/GenBank/DDBJ databases">
        <title>Genomic Encyclopedia of Type Strains, Phase III (KMG-III): the genomes of soil and plant-associated and newly described type strains.</title>
        <authorList>
            <person name="Whitman W."/>
        </authorList>
    </citation>
    <scope>NUCLEOTIDE SEQUENCE [LARGE SCALE GENOMIC DNA]</scope>
    <source>
        <strain evidence="5 7">CGMCC 1.15366</strain>
    </source>
</reference>
<evidence type="ECO:0000256" key="3">
    <source>
        <dbReference type="ARBA" id="ARBA00023136"/>
    </source>
</evidence>
<dbReference type="InterPro" id="IPR007451">
    <property type="entry name" value="HflD"/>
</dbReference>
<evidence type="ECO:0000256" key="2">
    <source>
        <dbReference type="ARBA" id="ARBA00022490"/>
    </source>
</evidence>
<organism evidence="5 7">
    <name type="scientific">Aliidiomarina maris</name>
    <dbReference type="NCBI Taxonomy" id="531312"/>
    <lineage>
        <taxon>Bacteria</taxon>
        <taxon>Pseudomonadati</taxon>
        <taxon>Pseudomonadota</taxon>
        <taxon>Gammaproteobacteria</taxon>
        <taxon>Alteromonadales</taxon>
        <taxon>Idiomarinaceae</taxon>
        <taxon>Aliidiomarina</taxon>
    </lineage>
</organism>
<keyword evidence="3 4" id="KW-0472">Membrane</keyword>
<dbReference type="NCBIfam" id="NF001246">
    <property type="entry name" value="PRK00218.1-2"/>
    <property type="match status" value="1"/>
</dbReference>
<comment type="caution">
    <text evidence="5">The sequence shown here is derived from an EMBL/GenBank/DDBJ whole genome shotgun (WGS) entry which is preliminary data.</text>
</comment>
<dbReference type="PANTHER" id="PTHR38100">
    <property type="entry name" value="HIGH FREQUENCY LYSOGENIZATION PROTEIN HFLD"/>
    <property type="match status" value="1"/>
</dbReference>
<evidence type="ECO:0000313" key="5">
    <source>
        <dbReference type="EMBL" id="RAJ98906.1"/>
    </source>
</evidence>
<dbReference type="GO" id="GO:0005886">
    <property type="term" value="C:plasma membrane"/>
    <property type="evidence" value="ECO:0007669"/>
    <property type="project" value="UniProtKB-SubCell"/>
</dbReference>
<evidence type="ECO:0000256" key="4">
    <source>
        <dbReference type="HAMAP-Rule" id="MF_00695"/>
    </source>
</evidence>
<dbReference type="Proteomes" id="UP000287865">
    <property type="component" value="Unassembled WGS sequence"/>
</dbReference>
<dbReference type="Pfam" id="PF04356">
    <property type="entry name" value="DUF489"/>
    <property type="match status" value="1"/>
</dbReference>
<dbReference type="Proteomes" id="UP000249203">
    <property type="component" value="Unassembled WGS sequence"/>
</dbReference>
<accession>A0A327X6U3</accession>
<dbReference type="EMBL" id="PIPK01000004">
    <property type="protein sequence ID" value="RUO25050.1"/>
    <property type="molecule type" value="Genomic_DNA"/>
</dbReference>
<dbReference type="EMBL" id="QLMD01000004">
    <property type="protein sequence ID" value="RAJ98906.1"/>
    <property type="molecule type" value="Genomic_DNA"/>
</dbReference>
<comment type="subcellular location">
    <subcellularLocation>
        <location evidence="4">Cytoplasm</location>
    </subcellularLocation>
    <subcellularLocation>
        <location evidence="4">Cell membrane</location>
        <topology evidence="4">Peripheral membrane protein</topology>
        <orientation evidence="4">Cytoplasmic side</orientation>
    </subcellularLocation>
</comment>
<reference evidence="6 8" key="1">
    <citation type="journal article" date="2018" name="Front. Microbiol.">
        <title>Genome-Based Analysis Reveals the Taxonomy and Diversity of the Family Idiomarinaceae.</title>
        <authorList>
            <person name="Liu Y."/>
            <person name="Lai Q."/>
            <person name="Shao Z."/>
        </authorList>
    </citation>
    <scope>NUCLEOTIDE SEQUENCE [LARGE SCALE GENOMIC DNA]</scope>
    <source>
        <strain evidence="6 8">CF12-14</strain>
    </source>
</reference>
<evidence type="ECO:0000313" key="8">
    <source>
        <dbReference type="Proteomes" id="UP000287865"/>
    </source>
</evidence>
<gene>
    <name evidence="4" type="primary">hflD</name>
    <name evidence="5" type="ORF">B0I24_104108</name>
    <name evidence="6" type="ORF">CWE07_06115</name>
</gene>
<evidence type="ECO:0000313" key="6">
    <source>
        <dbReference type="EMBL" id="RUO25050.1"/>
    </source>
</evidence>
<dbReference type="OrthoDB" id="9788031at2"/>
<proteinExistence type="inferred from homology"/>
<dbReference type="RefSeq" id="WP_111568996.1">
    <property type="nucleotide sequence ID" value="NZ_PIPK01000004.1"/>
</dbReference>
<keyword evidence="8" id="KW-1185">Reference proteome</keyword>
<keyword evidence="1 4" id="KW-1003">Cell membrane</keyword>
<dbReference type="SUPFAM" id="SSF101322">
    <property type="entry name" value="YcfC-like"/>
    <property type="match status" value="1"/>
</dbReference>
<dbReference type="InterPro" id="IPR035932">
    <property type="entry name" value="HflD-like_sf"/>
</dbReference>
<dbReference type="HAMAP" id="MF_00695">
    <property type="entry name" value="HflD_protein"/>
    <property type="match status" value="1"/>
</dbReference>
<evidence type="ECO:0000256" key="1">
    <source>
        <dbReference type="ARBA" id="ARBA00022475"/>
    </source>
</evidence>
<keyword evidence="2 4" id="KW-0963">Cytoplasm</keyword>
<name>A0A327X6U3_9GAMM</name>
<comment type="similarity">
    <text evidence="4">Belongs to the HflD family.</text>
</comment>
<dbReference type="GO" id="GO:0005737">
    <property type="term" value="C:cytoplasm"/>
    <property type="evidence" value="ECO:0007669"/>
    <property type="project" value="UniProtKB-SubCell"/>
</dbReference>
<dbReference type="PANTHER" id="PTHR38100:SF1">
    <property type="entry name" value="HIGH FREQUENCY LYSOGENIZATION PROTEIN HFLD"/>
    <property type="match status" value="1"/>
</dbReference>
<dbReference type="AlphaFoldDB" id="A0A327X6U3"/>
<dbReference type="Gene3D" id="1.10.3890.10">
    <property type="entry name" value="HflD-like"/>
    <property type="match status" value="1"/>
</dbReference>
<sequence>MSQVAVNLWHQRMLAFAGMCLASVCAQQLARRGQVTPHDASDVLFDSLLILDAAQTEDIYQPLSALVPGLKVLLRQLDAPGDKDVEQTRYVIGMLQLERRLAKQPQAMQRLGEAMNQIKRQRDEFNFTASDVIANMAGVYSDIISPLGPRIQIQGNPEHLRQTSVQNRIRAVLLAGIRSAVLWRQLGGKRRQVIFNRRQMLLATKELLHAIGQLPEPNESTDA</sequence>
<evidence type="ECO:0000313" key="7">
    <source>
        <dbReference type="Proteomes" id="UP000249203"/>
    </source>
</evidence>
<protein>
    <recommendedName>
        <fullName evidence="4">High frequency lysogenization protein HflD homolog</fullName>
    </recommendedName>
</protein>